<accession>A0A392QWI2</accession>
<feature type="compositionally biased region" description="Polar residues" evidence="1">
    <location>
        <begin position="1"/>
        <end position="12"/>
    </location>
</feature>
<reference evidence="2 3" key="1">
    <citation type="journal article" date="2018" name="Front. Plant Sci.">
        <title>Red Clover (Trifolium pratense) and Zigzag Clover (T. medium) - A Picture of Genomic Similarities and Differences.</title>
        <authorList>
            <person name="Dluhosova J."/>
            <person name="Istvanek J."/>
            <person name="Nedelnik J."/>
            <person name="Repkova J."/>
        </authorList>
    </citation>
    <scope>NUCLEOTIDE SEQUENCE [LARGE SCALE GENOMIC DNA]</scope>
    <source>
        <strain evidence="3">cv. 10/8</strain>
        <tissue evidence="2">Leaf</tissue>
    </source>
</reference>
<dbReference type="AlphaFoldDB" id="A0A392QWI2"/>
<evidence type="ECO:0000313" key="3">
    <source>
        <dbReference type="Proteomes" id="UP000265520"/>
    </source>
</evidence>
<feature type="non-terminal residue" evidence="2">
    <location>
        <position position="1"/>
    </location>
</feature>
<keyword evidence="3" id="KW-1185">Reference proteome</keyword>
<sequence length="93" mass="10091">HHYSSPEFTTAATAAGLHLSPHTRLNSLPLRPYHMSSPPRSSSTPLPPFKSFKLISLHSCRLSSSSPLFAAVGVHKVTLSKPKQETTSKGEKN</sequence>
<evidence type="ECO:0000313" key="2">
    <source>
        <dbReference type="EMBL" id="MCI28397.1"/>
    </source>
</evidence>
<comment type="caution">
    <text evidence="2">The sequence shown here is derived from an EMBL/GenBank/DDBJ whole genome shotgun (WGS) entry which is preliminary data.</text>
</comment>
<dbReference type="Proteomes" id="UP000265520">
    <property type="component" value="Unassembled WGS sequence"/>
</dbReference>
<feature type="region of interest" description="Disordered" evidence="1">
    <location>
        <begin position="1"/>
        <end position="46"/>
    </location>
</feature>
<evidence type="ECO:0000256" key="1">
    <source>
        <dbReference type="SAM" id="MobiDB-lite"/>
    </source>
</evidence>
<protein>
    <submittedName>
        <fullName evidence="2">Uncharacterized protein</fullName>
    </submittedName>
</protein>
<organism evidence="2 3">
    <name type="scientific">Trifolium medium</name>
    <dbReference type="NCBI Taxonomy" id="97028"/>
    <lineage>
        <taxon>Eukaryota</taxon>
        <taxon>Viridiplantae</taxon>
        <taxon>Streptophyta</taxon>
        <taxon>Embryophyta</taxon>
        <taxon>Tracheophyta</taxon>
        <taxon>Spermatophyta</taxon>
        <taxon>Magnoliopsida</taxon>
        <taxon>eudicotyledons</taxon>
        <taxon>Gunneridae</taxon>
        <taxon>Pentapetalae</taxon>
        <taxon>rosids</taxon>
        <taxon>fabids</taxon>
        <taxon>Fabales</taxon>
        <taxon>Fabaceae</taxon>
        <taxon>Papilionoideae</taxon>
        <taxon>50 kb inversion clade</taxon>
        <taxon>NPAAA clade</taxon>
        <taxon>Hologalegina</taxon>
        <taxon>IRL clade</taxon>
        <taxon>Trifolieae</taxon>
        <taxon>Trifolium</taxon>
    </lineage>
</organism>
<name>A0A392QWI2_9FABA</name>
<dbReference type="EMBL" id="LXQA010165426">
    <property type="protein sequence ID" value="MCI28397.1"/>
    <property type="molecule type" value="Genomic_DNA"/>
</dbReference>
<proteinExistence type="predicted"/>